<gene>
    <name evidence="2" type="ORF">ABB25_05525</name>
</gene>
<keyword evidence="3" id="KW-1185">Reference proteome</keyword>
<accession>A0A0R0C1R2</accession>
<dbReference type="SMART" id="SM00471">
    <property type="entry name" value="HDc"/>
    <property type="match status" value="1"/>
</dbReference>
<feature type="domain" description="HD-GYP" evidence="1">
    <location>
        <begin position="12"/>
        <end position="206"/>
    </location>
</feature>
<reference evidence="2 3" key="1">
    <citation type="submission" date="2015-05" db="EMBL/GenBank/DDBJ databases">
        <title>Genome sequencing and analysis of members of genus Stenotrophomonas.</title>
        <authorList>
            <person name="Patil P.P."/>
            <person name="Midha S."/>
            <person name="Patil P.B."/>
        </authorList>
    </citation>
    <scope>NUCLEOTIDE SEQUENCE [LARGE SCALE GENOMIC DNA]</scope>
    <source>
        <strain evidence="2 3">DSM 17805</strain>
    </source>
</reference>
<dbReference type="EMBL" id="LDJH01000008">
    <property type="protein sequence ID" value="KRG58931.1"/>
    <property type="molecule type" value="Genomic_DNA"/>
</dbReference>
<dbReference type="Gene3D" id="1.10.3210.10">
    <property type="entry name" value="Hypothetical protein af1432"/>
    <property type="match status" value="1"/>
</dbReference>
<organism evidence="2 3">
    <name type="scientific">Stenotrophomonas koreensis</name>
    <dbReference type="NCBI Taxonomy" id="266128"/>
    <lineage>
        <taxon>Bacteria</taxon>
        <taxon>Pseudomonadati</taxon>
        <taxon>Pseudomonadota</taxon>
        <taxon>Gammaproteobacteria</taxon>
        <taxon>Lysobacterales</taxon>
        <taxon>Lysobacteraceae</taxon>
        <taxon>Stenotrophomonas</taxon>
    </lineage>
</organism>
<dbReference type="AlphaFoldDB" id="A0A0R0C1R2"/>
<dbReference type="PANTHER" id="PTHR43155:SF2">
    <property type="entry name" value="CYCLIC DI-GMP PHOSPHODIESTERASE PA4108"/>
    <property type="match status" value="1"/>
</dbReference>
<dbReference type="InterPro" id="IPR003607">
    <property type="entry name" value="HD/PDEase_dom"/>
</dbReference>
<dbReference type="PATRIC" id="fig|266128.3.peg.2766"/>
<sequence>MFDLNDCASPIDTEYLNNSVRALTIALNERDTYTNDHCDRVCRLALQMGQCFGMQGQGLRELTLAARFHDIGKIGIPDAVLLKPGRLDEQEMAVMRSHAVRGERVFLATGRDDASQIGRLIRHHHEAFDGSGYPDGLAGEQIQLGARILAVVDGFDAMTTTRPYRQPLALDTTVAILQQEAGNRLDPQVVAAFVELLAKQPAATRR</sequence>
<dbReference type="SUPFAM" id="SSF109604">
    <property type="entry name" value="HD-domain/PDEase-like"/>
    <property type="match status" value="1"/>
</dbReference>
<dbReference type="GO" id="GO:0008081">
    <property type="term" value="F:phosphoric diester hydrolase activity"/>
    <property type="evidence" value="ECO:0007669"/>
    <property type="project" value="UniProtKB-ARBA"/>
</dbReference>
<proteinExistence type="predicted"/>
<name>A0A0R0C1R2_9GAMM</name>
<evidence type="ECO:0000313" key="2">
    <source>
        <dbReference type="EMBL" id="KRG58931.1"/>
    </source>
</evidence>
<dbReference type="CDD" id="cd00077">
    <property type="entry name" value="HDc"/>
    <property type="match status" value="1"/>
</dbReference>
<dbReference type="PANTHER" id="PTHR43155">
    <property type="entry name" value="CYCLIC DI-GMP PHOSPHODIESTERASE PA4108-RELATED"/>
    <property type="match status" value="1"/>
</dbReference>
<dbReference type="Pfam" id="PF13487">
    <property type="entry name" value="HD_5"/>
    <property type="match status" value="1"/>
</dbReference>
<dbReference type="PROSITE" id="PS51832">
    <property type="entry name" value="HD_GYP"/>
    <property type="match status" value="1"/>
</dbReference>
<dbReference type="RefSeq" id="WP_057664751.1">
    <property type="nucleotide sequence ID" value="NZ_LDJH01000008.1"/>
</dbReference>
<dbReference type="InterPro" id="IPR037522">
    <property type="entry name" value="HD_GYP_dom"/>
</dbReference>
<dbReference type="STRING" id="266128.ABB25_05525"/>
<dbReference type="OrthoDB" id="9802066at2"/>
<protein>
    <recommendedName>
        <fullName evidence="1">HD-GYP domain-containing protein</fullName>
    </recommendedName>
</protein>
<evidence type="ECO:0000313" key="3">
    <source>
        <dbReference type="Proteomes" id="UP000051254"/>
    </source>
</evidence>
<dbReference type="Proteomes" id="UP000051254">
    <property type="component" value="Unassembled WGS sequence"/>
</dbReference>
<comment type="caution">
    <text evidence="2">The sequence shown here is derived from an EMBL/GenBank/DDBJ whole genome shotgun (WGS) entry which is preliminary data.</text>
</comment>
<evidence type="ECO:0000259" key="1">
    <source>
        <dbReference type="PROSITE" id="PS51832"/>
    </source>
</evidence>